<feature type="compositionally biased region" description="Low complexity" evidence="1">
    <location>
        <begin position="304"/>
        <end position="324"/>
    </location>
</feature>
<dbReference type="EMBL" id="MU807142">
    <property type="protein sequence ID" value="KAJ3831955.1"/>
    <property type="molecule type" value="Genomic_DNA"/>
</dbReference>
<evidence type="ECO:0000313" key="3">
    <source>
        <dbReference type="Proteomes" id="UP001163846"/>
    </source>
</evidence>
<sequence>MPKAAAPAERPAKAKRLRKSQLRAQYTDAILTELMEIRRALGYPTTAPSRPVVKPGEVVKKTFLFHGGTKPPVDGPTHWKFRDLGTFMHIVSKNGKFSQRLRDPRAIPSEVLAANEHLVSLIKRRADLTTPSRTTLPHDDREVNIDTPARSSSPSRHSSHRRQPIPTDLDEESDIDISDLCSTDRIQPSDDIHDGDTDLEVIHIRRRPIPTHLDEESDVDISDLCSTDRIQPSDDTYNNATDLEVIATLPRFSSPSPSTRGEARGEEENMPSERTSEFEIDELDSDEYRLNLPSGSFGNRGRPESSGPGRPESSGSGHPESSGPAPAITVITWSKNDTPARSIAIELTENRGPYISLAMISGDLRVLGLTEKGPELERFVSNKGWRRIGWNTLFPIHEVKVVVLKSMEVDDVKDWDLQLEHLYK</sequence>
<feature type="region of interest" description="Disordered" evidence="1">
    <location>
        <begin position="248"/>
        <end position="326"/>
    </location>
</feature>
<keyword evidence="3" id="KW-1185">Reference proteome</keyword>
<evidence type="ECO:0000313" key="2">
    <source>
        <dbReference type="EMBL" id="KAJ3831955.1"/>
    </source>
</evidence>
<proteinExistence type="predicted"/>
<dbReference type="AlphaFoldDB" id="A0AA38NWR0"/>
<feature type="region of interest" description="Disordered" evidence="1">
    <location>
        <begin position="130"/>
        <end position="174"/>
    </location>
</feature>
<gene>
    <name evidence="2" type="ORF">F5878DRAFT_647186</name>
</gene>
<name>A0AA38NWR0_9AGAR</name>
<accession>A0AA38NWR0</accession>
<reference evidence="2" key="1">
    <citation type="submission" date="2022-08" db="EMBL/GenBank/DDBJ databases">
        <authorList>
            <consortium name="DOE Joint Genome Institute"/>
            <person name="Min B."/>
            <person name="Riley R."/>
            <person name="Sierra-Patev S."/>
            <person name="Naranjo-Ortiz M."/>
            <person name="Looney B."/>
            <person name="Konkel Z."/>
            <person name="Slot J.C."/>
            <person name="Sakamoto Y."/>
            <person name="Steenwyk J.L."/>
            <person name="Rokas A."/>
            <person name="Carro J."/>
            <person name="Camarero S."/>
            <person name="Ferreira P."/>
            <person name="Molpeceres G."/>
            <person name="Ruiz-Duenas F.J."/>
            <person name="Serrano A."/>
            <person name="Henrissat B."/>
            <person name="Drula E."/>
            <person name="Hughes K.W."/>
            <person name="Mata J.L."/>
            <person name="Ishikawa N.K."/>
            <person name="Vargas-Isla R."/>
            <person name="Ushijima S."/>
            <person name="Smith C.A."/>
            <person name="Ahrendt S."/>
            <person name="Andreopoulos W."/>
            <person name="He G."/>
            <person name="Labutti K."/>
            <person name="Lipzen A."/>
            <person name="Ng V."/>
            <person name="Sandor L."/>
            <person name="Barry K."/>
            <person name="Martinez A.T."/>
            <person name="Xiao Y."/>
            <person name="Gibbons J.G."/>
            <person name="Terashima K."/>
            <person name="Hibbett D.S."/>
            <person name="Grigoriev I.V."/>
        </authorList>
    </citation>
    <scope>NUCLEOTIDE SEQUENCE</scope>
    <source>
        <strain evidence="2">TFB9207</strain>
    </source>
</reference>
<dbReference type="Proteomes" id="UP001163846">
    <property type="component" value="Unassembled WGS sequence"/>
</dbReference>
<comment type="caution">
    <text evidence="2">The sequence shown here is derived from an EMBL/GenBank/DDBJ whole genome shotgun (WGS) entry which is preliminary data.</text>
</comment>
<protein>
    <submittedName>
        <fullName evidence="2">Uncharacterized protein</fullName>
    </submittedName>
</protein>
<evidence type="ECO:0000256" key="1">
    <source>
        <dbReference type="SAM" id="MobiDB-lite"/>
    </source>
</evidence>
<organism evidence="2 3">
    <name type="scientific">Lentinula raphanica</name>
    <dbReference type="NCBI Taxonomy" id="153919"/>
    <lineage>
        <taxon>Eukaryota</taxon>
        <taxon>Fungi</taxon>
        <taxon>Dikarya</taxon>
        <taxon>Basidiomycota</taxon>
        <taxon>Agaricomycotina</taxon>
        <taxon>Agaricomycetes</taxon>
        <taxon>Agaricomycetidae</taxon>
        <taxon>Agaricales</taxon>
        <taxon>Marasmiineae</taxon>
        <taxon>Omphalotaceae</taxon>
        <taxon>Lentinula</taxon>
    </lineage>
</organism>